<dbReference type="SUPFAM" id="SSF56112">
    <property type="entry name" value="Protein kinase-like (PK-like)"/>
    <property type="match status" value="1"/>
</dbReference>
<dbReference type="InterPro" id="IPR017441">
    <property type="entry name" value="Protein_kinase_ATP_BS"/>
</dbReference>
<dbReference type="Gene3D" id="2.40.10.480">
    <property type="match status" value="1"/>
</dbReference>
<feature type="binding site" evidence="5">
    <location>
        <position position="48"/>
    </location>
    <ligand>
        <name>ATP</name>
        <dbReference type="ChEBI" id="CHEBI:30616"/>
    </ligand>
</feature>
<dbReference type="InterPro" id="IPR008271">
    <property type="entry name" value="Ser/Thr_kinase_AS"/>
</dbReference>
<accession>A0ABV2UUS3</accession>
<sequence length="797" mass="84335">MAQEAQGAPGNEELPDIPGYRIDSHLGSGGMGHVYLGTSPSGRQVAVKVIRGNLAHQPDFRGRFRREVTAARQVSGAFTAPVVDADPDADPPWMATLFVPGQPLDERVTKGPALTDEELYRLATGLAEALRDIHRVGIVHRDLKPGNVLLADDGPRVIDFGIVRAADDAALTAPGLTGTGVTIGTPPFMSPEQIRAQKDVGPRSDIFSLGSMLTYAASGRVPFDATDVYTLVYQLVHEPPKLDALPGWLRPTVERCLAKEPDDRPDAAELLALLADTYPGTLEGPATPPAASPAPAAPDAETDSDADSATGTASDGEGDTAADVDARRDTASDAGADADTASDATDMGSVTTDLGRVPTPPPRRGRRRRALTVAAAVVAVSTIAGGLVYEFRAGGESTGTRPTTRARTVTSQPKGSAEYLAAQSGSPNFSYAYHDSPERRPDGWRQWQYNLQNSDCVYADSSLVCLGDRAVRIDAATGKELWRNSKVSTYGSQNSPVVVGDIAVVNVGDRLVGLSLADGSVKWRYATAVLADRLMSDGERVYSLTEDGTVYSVDARTGTKPWVEGSHYPSRSGTVGQRVLGDRFYVFTTKDTEIGDDYVTVLDKDSGRRLDSFKLPAVCSPGTEALLEEDGRPRLYCVAVDKYSAPSGQGVLRMELAKGAEVTRTEAGAALGAGQAGPELSVTPGRVMYVAPTATGGELVSVDAARRKELWRVPIPSKGHTDAPPIQAGDRVYVVNGQGAAAFDARTGKLLYRHSLPYLDDDSDFDIGLDTEPLVAGGILYAPSTKAGWVALDTEAT</sequence>
<keyword evidence="2 5" id="KW-0547">Nucleotide-binding</keyword>
<feature type="region of interest" description="Disordered" evidence="6">
    <location>
        <begin position="279"/>
        <end position="369"/>
    </location>
</feature>
<dbReference type="PROSITE" id="PS00108">
    <property type="entry name" value="PROTEIN_KINASE_ST"/>
    <property type="match status" value="1"/>
</dbReference>
<evidence type="ECO:0000256" key="1">
    <source>
        <dbReference type="ARBA" id="ARBA00022679"/>
    </source>
</evidence>
<dbReference type="InterPro" id="IPR011047">
    <property type="entry name" value="Quinoprotein_ADH-like_sf"/>
</dbReference>
<evidence type="ECO:0000259" key="7">
    <source>
        <dbReference type="PROSITE" id="PS50011"/>
    </source>
</evidence>
<dbReference type="PROSITE" id="PS50011">
    <property type="entry name" value="PROTEIN_KINASE_DOM"/>
    <property type="match status" value="1"/>
</dbReference>
<dbReference type="SMART" id="SM00564">
    <property type="entry name" value="PQQ"/>
    <property type="match status" value="4"/>
</dbReference>
<keyword evidence="4 5" id="KW-0067">ATP-binding</keyword>
<dbReference type="Gene3D" id="3.30.200.20">
    <property type="entry name" value="Phosphorylase Kinase, domain 1"/>
    <property type="match status" value="1"/>
</dbReference>
<evidence type="ECO:0000313" key="8">
    <source>
        <dbReference type="EMBL" id="MET9845311.1"/>
    </source>
</evidence>
<evidence type="ECO:0000313" key="9">
    <source>
        <dbReference type="Proteomes" id="UP001550210"/>
    </source>
</evidence>
<dbReference type="PROSITE" id="PS00107">
    <property type="entry name" value="PROTEIN_KINASE_ATP"/>
    <property type="match status" value="1"/>
</dbReference>
<dbReference type="PANTHER" id="PTHR43289">
    <property type="entry name" value="MITOGEN-ACTIVATED PROTEIN KINASE KINASE KINASE 20-RELATED"/>
    <property type="match status" value="1"/>
</dbReference>
<dbReference type="InterPro" id="IPR000719">
    <property type="entry name" value="Prot_kinase_dom"/>
</dbReference>
<keyword evidence="3" id="KW-0418">Kinase</keyword>
<feature type="domain" description="Protein kinase" evidence="7">
    <location>
        <begin position="20"/>
        <end position="281"/>
    </location>
</feature>
<dbReference type="InterPro" id="IPR011009">
    <property type="entry name" value="Kinase-like_dom_sf"/>
</dbReference>
<evidence type="ECO:0000256" key="2">
    <source>
        <dbReference type="ARBA" id="ARBA00022741"/>
    </source>
</evidence>
<feature type="region of interest" description="Disordered" evidence="6">
    <location>
        <begin position="1"/>
        <end position="23"/>
    </location>
</feature>
<protein>
    <submittedName>
        <fullName evidence="8">PQQ-binding-like beta-propeller repeat protein</fullName>
    </submittedName>
</protein>
<gene>
    <name evidence="8" type="ORF">ABZZ21_12145</name>
</gene>
<keyword evidence="9" id="KW-1185">Reference proteome</keyword>
<evidence type="ECO:0000256" key="5">
    <source>
        <dbReference type="PROSITE-ProRule" id="PRU10141"/>
    </source>
</evidence>
<dbReference type="InterPro" id="IPR018391">
    <property type="entry name" value="PQQ_b-propeller_rpt"/>
</dbReference>
<keyword evidence="1" id="KW-0808">Transferase</keyword>
<evidence type="ECO:0000256" key="6">
    <source>
        <dbReference type="SAM" id="MobiDB-lite"/>
    </source>
</evidence>
<dbReference type="InterPro" id="IPR002372">
    <property type="entry name" value="PQQ_rpt_dom"/>
</dbReference>
<dbReference type="PANTHER" id="PTHR43289:SF34">
    <property type="entry name" value="SERINE_THREONINE-PROTEIN KINASE YBDM-RELATED"/>
    <property type="match status" value="1"/>
</dbReference>
<dbReference type="RefSeq" id="WP_355396059.1">
    <property type="nucleotide sequence ID" value="NZ_JBEXPZ010000013.1"/>
</dbReference>
<feature type="compositionally biased region" description="Pro residues" evidence="6">
    <location>
        <begin position="286"/>
        <end position="296"/>
    </location>
</feature>
<dbReference type="Proteomes" id="UP001550210">
    <property type="component" value="Unassembled WGS sequence"/>
</dbReference>
<reference evidence="8 9" key="1">
    <citation type="submission" date="2024-06" db="EMBL/GenBank/DDBJ databases">
        <title>The Natural Products Discovery Center: Release of the First 8490 Sequenced Strains for Exploring Actinobacteria Biosynthetic Diversity.</title>
        <authorList>
            <person name="Kalkreuter E."/>
            <person name="Kautsar S.A."/>
            <person name="Yang D."/>
            <person name="Bader C.D."/>
            <person name="Teijaro C.N."/>
            <person name="Fluegel L."/>
            <person name="Davis C.M."/>
            <person name="Simpson J.R."/>
            <person name="Lauterbach L."/>
            <person name="Steele A.D."/>
            <person name="Gui C."/>
            <person name="Meng S."/>
            <person name="Li G."/>
            <person name="Viehrig K."/>
            <person name="Ye F."/>
            <person name="Su P."/>
            <person name="Kiefer A.F."/>
            <person name="Nichols A."/>
            <person name="Cepeda A.J."/>
            <person name="Yan W."/>
            <person name="Fan B."/>
            <person name="Jiang Y."/>
            <person name="Adhikari A."/>
            <person name="Zheng C.-J."/>
            <person name="Schuster L."/>
            <person name="Cowan T.M."/>
            <person name="Smanski M.J."/>
            <person name="Chevrette M.G."/>
            <person name="De Carvalho L.P.S."/>
            <person name="Shen B."/>
        </authorList>
    </citation>
    <scope>NUCLEOTIDE SEQUENCE [LARGE SCALE GENOMIC DNA]</scope>
    <source>
        <strain evidence="8 9">NPDC006434</strain>
    </source>
</reference>
<dbReference type="CDD" id="cd14014">
    <property type="entry name" value="STKc_PknB_like"/>
    <property type="match status" value="1"/>
</dbReference>
<feature type="compositionally biased region" description="Low complexity" evidence="6">
    <location>
        <begin position="332"/>
        <end position="346"/>
    </location>
</feature>
<dbReference type="Pfam" id="PF13360">
    <property type="entry name" value="PQQ_2"/>
    <property type="match status" value="2"/>
</dbReference>
<evidence type="ECO:0000256" key="3">
    <source>
        <dbReference type="ARBA" id="ARBA00022777"/>
    </source>
</evidence>
<organism evidence="8 9">
    <name type="scientific">Streptomyces ossamyceticus</name>
    <dbReference type="NCBI Taxonomy" id="249581"/>
    <lineage>
        <taxon>Bacteria</taxon>
        <taxon>Bacillati</taxon>
        <taxon>Actinomycetota</taxon>
        <taxon>Actinomycetes</taxon>
        <taxon>Kitasatosporales</taxon>
        <taxon>Streptomycetaceae</taxon>
        <taxon>Streptomyces</taxon>
    </lineage>
</organism>
<dbReference type="Gene3D" id="1.10.510.10">
    <property type="entry name" value="Transferase(Phosphotransferase) domain 1"/>
    <property type="match status" value="1"/>
</dbReference>
<dbReference type="InterPro" id="IPR015943">
    <property type="entry name" value="WD40/YVTN_repeat-like_dom_sf"/>
</dbReference>
<evidence type="ECO:0000256" key="4">
    <source>
        <dbReference type="ARBA" id="ARBA00022840"/>
    </source>
</evidence>
<dbReference type="Gene3D" id="2.40.128.630">
    <property type="match status" value="1"/>
</dbReference>
<name>A0ABV2UUS3_9ACTN</name>
<dbReference type="Pfam" id="PF00069">
    <property type="entry name" value="Pkinase"/>
    <property type="match status" value="1"/>
</dbReference>
<dbReference type="SMART" id="SM00220">
    <property type="entry name" value="S_TKc"/>
    <property type="match status" value="1"/>
</dbReference>
<dbReference type="EMBL" id="JBEXPZ010000013">
    <property type="protein sequence ID" value="MET9845311.1"/>
    <property type="molecule type" value="Genomic_DNA"/>
</dbReference>
<dbReference type="SUPFAM" id="SSF50998">
    <property type="entry name" value="Quinoprotein alcohol dehydrogenase-like"/>
    <property type="match status" value="2"/>
</dbReference>
<comment type="caution">
    <text evidence="8">The sequence shown here is derived from an EMBL/GenBank/DDBJ whole genome shotgun (WGS) entry which is preliminary data.</text>
</comment>
<proteinExistence type="predicted"/>
<dbReference type="Gene3D" id="2.130.10.10">
    <property type="entry name" value="YVTN repeat-like/Quinoprotein amine dehydrogenase"/>
    <property type="match status" value="1"/>
</dbReference>